<feature type="transmembrane region" description="Helical" evidence="1">
    <location>
        <begin position="473"/>
        <end position="495"/>
    </location>
</feature>
<dbReference type="SUPFAM" id="SSF82693">
    <property type="entry name" value="Multidrug efflux transporter AcrB pore domain, PN1, PN2, PC1 and PC2 subdomains"/>
    <property type="match status" value="2"/>
</dbReference>
<dbReference type="SUPFAM" id="SSF82866">
    <property type="entry name" value="Multidrug efflux transporter AcrB transmembrane domain"/>
    <property type="match status" value="2"/>
</dbReference>
<gene>
    <name evidence="2" type="ORF">PEPS_12110</name>
</gene>
<keyword evidence="1" id="KW-0472">Membrane</keyword>
<feature type="transmembrane region" description="Helical" evidence="1">
    <location>
        <begin position="606"/>
        <end position="626"/>
    </location>
</feature>
<dbReference type="Gene3D" id="1.20.1640.10">
    <property type="entry name" value="Multidrug efflux transporter AcrB transmembrane domain"/>
    <property type="match status" value="2"/>
</dbReference>
<dbReference type="SUPFAM" id="SSF82714">
    <property type="entry name" value="Multidrug efflux transporter AcrB TolC docking domain, DN and DC subdomains"/>
    <property type="match status" value="2"/>
</dbReference>
<accession>A0ABM7VDC8</accession>
<feature type="transmembrane region" description="Helical" evidence="1">
    <location>
        <begin position="981"/>
        <end position="1001"/>
    </location>
</feature>
<feature type="transmembrane region" description="Helical" evidence="1">
    <location>
        <begin position="441"/>
        <end position="461"/>
    </location>
</feature>
<dbReference type="RefSeq" id="WP_338397962.1">
    <property type="nucleotide sequence ID" value="NZ_AP025292.1"/>
</dbReference>
<proteinExistence type="predicted"/>
<feature type="transmembrane region" description="Helical" evidence="1">
    <location>
        <begin position="396"/>
        <end position="421"/>
    </location>
</feature>
<dbReference type="PANTHER" id="PTHR32063:SF24">
    <property type="entry name" value="CATION EFFLUX SYSTEM (ACRB_ACRD_ACRF FAMILY)"/>
    <property type="match status" value="1"/>
</dbReference>
<dbReference type="EMBL" id="AP025292">
    <property type="protein sequence ID" value="BDC98930.1"/>
    <property type="molecule type" value="Genomic_DNA"/>
</dbReference>
<keyword evidence="1" id="KW-0812">Transmembrane</keyword>
<name>A0ABM7VDC8_9BACT</name>
<keyword evidence="3" id="KW-1185">Reference proteome</keyword>
<feature type="transmembrane region" description="Helical" evidence="1">
    <location>
        <begin position="1121"/>
        <end position="1147"/>
    </location>
</feature>
<dbReference type="Gene3D" id="3.30.2090.10">
    <property type="entry name" value="Multidrug efflux transporter AcrB TolC docking domain, DN and DC subdomains"/>
    <property type="match status" value="2"/>
</dbReference>
<sequence length="1159" mass="127683">MEENNKNKLDKEFGLTSLALNNSSTVFVMTLLIAVAGIFQYINLPKENFPEVEMPTIYVGTVYAGSSPADIENLITRPLEKEINTVENIDNIKSTSVQGYSTIVIEFVTGTDVKDALVKVKDAVDKARSELPTDLKLEPDVFELNFSEFPILNINLSGNYSLTQLNDYAEYLEDEIEKFREISKVEIRGVGEREVKINCNPYLMAAREVSFSDIEMAVANENVNISGGDALSDGVRRNIRILGEFKDPQGLLDIVVKAEKGNIVYLRDVATVNFDYKDPESFARLGSESVVMVDVVKRSGENLLAATDKINALLAKAKKTHFPKDLKIVMTGDQSKETKTQVSNLENNIISGVILVVLVLLFFLGTRNALFVGMAIPLSMFLSFLILGIMGVTINMIVLFSLIMALGMLVDNGIVVVENVYRMMEEGLSPINAAKKGVGEVAFPIISSTATTLAAFLPLAFWPGMMGEFMKYLPITLMITLGSSLFVALVINPVFIAQFMRVQGDGPVVNKKRVNYWGFGLIIVGLLVFGLKMLATAGIQNPAVLESKVVHYNVVGNLLGITGAIILLNVYVLTPLGEKFQATFLPWLENMYENTLATAVKGRLPYAYFFGTVGLLVLSIVLMKYFTPNVEFFPTGDPKYVNVFIEYPVGTDIEETNQTGLKIEQQLAEIVAPYGDVVESIISNVGAGTSDPGEMSVGGGKTPHKARITINFVEFALRGEVSTREIMNKVREGVGGLAGVSITVDQDKGGPPTGKPISVEIIGPKFEKLISITDELKSEISGAGILGIEKLKSDLEVGKPEMLVNIDREKARRFGLSTAQIAMEIRTALFGKEISKYKEGEDDFEIQMRLDKDYRYDIEALMNQNITFRNQSDGRIHQVPISSVATIELSSTYGGIKRKDMDRVVTLSSNVLDGYNANKVNDEIRQVVDEFPVPDGYTIKFGGEQEKQAEEMGFLSGALLIAVFMIFLIIVAQFNQVTTPFIIITSVVFSTIGVFLGLVIFQMDFIIIMTMIGIISLAGIVVNNAIVLIDFIGLKKEEKLQAKQNSDLKQEQVRLTTLEMRQAVVEAGKTRLRPVLLTAITTVLGLVPLAVGINIDFLGWFAHFDAGFYIGGDNVIFWGPMSWTIIFGLTFATFLTLVIVPVMYIIVEDIKLKIKSRVY</sequence>
<dbReference type="InterPro" id="IPR001036">
    <property type="entry name" value="Acrflvin-R"/>
</dbReference>
<feature type="transmembrane region" description="Helical" evidence="1">
    <location>
        <begin position="1075"/>
        <end position="1101"/>
    </location>
</feature>
<dbReference type="Pfam" id="PF00873">
    <property type="entry name" value="ACR_tran"/>
    <property type="match status" value="2"/>
</dbReference>
<dbReference type="PANTHER" id="PTHR32063">
    <property type="match status" value="1"/>
</dbReference>
<dbReference type="Gene3D" id="3.30.70.1440">
    <property type="entry name" value="Multidrug efflux transporter AcrB pore domain"/>
    <property type="match status" value="1"/>
</dbReference>
<dbReference type="Gene3D" id="3.30.70.1320">
    <property type="entry name" value="Multidrug efflux transporter AcrB pore domain like"/>
    <property type="match status" value="1"/>
</dbReference>
<feature type="transmembrane region" description="Helical" evidence="1">
    <location>
        <begin position="348"/>
        <end position="364"/>
    </location>
</feature>
<evidence type="ECO:0000256" key="1">
    <source>
        <dbReference type="SAM" id="Phobius"/>
    </source>
</evidence>
<dbReference type="InterPro" id="IPR027463">
    <property type="entry name" value="AcrB_DN_DC_subdom"/>
</dbReference>
<organism evidence="2 3">
    <name type="scientific">Persicobacter psychrovividus</name>
    <dbReference type="NCBI Taxonomy" id="387638"/>
    <lineage>
        <taxon>Bacteria</taxon>
        <taxon>Pseudomonadati</taxon>
        <taxon>Bacteroidota</taxon>
        <taxon>Cytophagia</taxon>
        <taxon>Cytophagales</taxon>
        <taxon>Persicobacteraceae</taxon>
        <taxon>Persicobacter</taxon>
    </lineage>
</organism>
<reference evidence="2 3" key="1">
    <citation type="submission" date="2021-12" db="EMBL/GenBank/DDBJ databases">
        <title>Genome sequencing of bacteria with rrn-lacking chromosome and rrn-plasmid.</title>
        <authorList>
            <person name="Anda M."/>
            <person name="Iwasaki W."/>
        </authorList>
    </citation>
    <scope>NUCLEOTIDE SEQUENCE [LARGE SCALE GENOMIC DNA]</scope>
    <source>
        <strain evidence="2 3">NBRC 101262</strain>
    </source>
</reference>
<feature type="transmembrane region" description="Helical" evidence="1">
    <location>
        <begin position="1007"/>
        <end position="1034"/>
    </location>
</feature>
<dbReference type="Proteomes" id="UP001354989">
    <property type="component" value="Chromosome"/>
</dbReference>
<evidence type="ECO:0000313" key="3">
    <source>
        <dbReference type="Proteomes" id="UP001354989"/>
    </source>
</evidence>
<dbReference type="PRINTS" id="PR00702">
    <property type="entry name" value="ACRIFLAVINRP"/>
</dbReference>
<feature type="transmembrane region" description="Helical" evidence="1">
    <location>
        <begin position="371"/>
        <end position="390"/>
    </location>
</feature>
<dbReference type="Gene3D" id="3.30.70.1430">
    <property type="entry name" value="Multidrug efflux transporter AcrB pore domain"/>
    <property type="match status" value="2"/>
</dbReference>
<feature type="transmembrane region" description="Helical" evidence="1">
    <location>
        <begin position="554"/>
        <end position="573"/>
    </location>
</feature>
<feature type="transmembrane region" description="Helical" evidence="1">
    <location>
        <begin position="516"/>
        <end position="534"/>
    </location>
</feature>
<keyword evidence="1" id="KW-1133">Transmembrane helix</keyword>
<evidence type="ECO:0000313" key="2">
    <source>
        <dbReference type="EMBL" id="BDC98930.1"/>
    </source>
</evidence>
<feature type="transmembrane region" description="Helical" evidence="1">
    <location>
        <begin position="954"/>
        <end position="974"/>
    </location>
</feature>
<protein>
    <submittedName>
        <fullName evidence="2">Copper transporter</fullName>
    </submittedName>
</protein>
<feature type="transmembrane region" description="Helical" evidence="1">
    <location>
        <begin position="20"/>
        <end position="42"/>
    </location>
</feature>